<accession>A0A318T3S2</accession>
<reference evidence="4 5" key="1">
    <citation type="submission" date="2018-06" db="EMBL/GenBank/DDBJ databases">
        <title>Genomic Encyclopedia of Type Strains, Phase III (KMG-III): the genomes of soil and plant-associated and newly described type strains.</title>
        <authorList>
            <person name="Whitman W."/>
        </authorList>
    </citation>
    <scope>NUCLEOTIDE SEQUENCE [LARGE SCALE GENOMIC DNA]</scope>
    <source>
        <strain evidence="4 5">ORS 1419</strain>
    </source>
</reference>
<protein>
    <recommendedName>
        <fullName evidence="3">DUF883 domain-containing protein</fullName>
    </recommendedName>
</protein>
<keyword evidence="2" id="KW-1133">Transmembrane helix</keyword>
<sequence length="111" mass="11920">MARVSTTLRQAEDVLRNGSNGDAADDLQYQVTRLKEDIAGLAAAIADLGTEKVRDARRSAAKTYNSARRTGEDTVSELHDQLAQSARERPLATIAAAAGVGFLLALMARRH</sequence>
<evidence type="ECO:0000313" key="4">
    <source>
        <dbReference type="EMBL" id="PYE88731.1"/>
    </source>
</evidence>
<gene>
    <name evidence="4" type="ORF">C7477_106103</name>
</gene>
<keyword evidence="2" id="KW-0812">Transmembrane</keyword>
<proteinExistence type="predicted"/>
<dbReference type="Proteomes" id="UP000247454">
    <property type="component" value="Unassembled WGS sequence"/>
</dbReference>
<dbReference type="Pfam" id="PF19029">
    <property type="entry name" value="DUF883_C"/>
    <property type="match status" value="1"/>
</dbReference>
<keyword evidence="5" id="KW-1185">Reference proteome</keyword>
<dbReference type="OrthoDB" id="8368551at2"/>
<keyword evidence="2" id="KW-0472">Membrane</keyword>
<feature type="region of interest" description="Disordered" evidence="1">
    <location>
        <begin position="1"/>
        <end position="22"/>
    </location>
</feature>
<evidence type="ECO:0000256" key="2">
    <source>
        <dbReference type="SAM" id="Phobius"/>
    </source>
</evidence>
<comment type="caution">
    <text evidence="4">The sequence shown here is derived from an EMBL/GenBank/DDBJ whole genome shotgun (WGS) entry which is preliminary data.</text>
</comment>
<evidence type="ECO:0000256" key="1">
    <source>
        <dbReference type="SAM" id="MobiDB-lite"/>
    </source>
</evidence>
<feature type="domain" description="DUF883" evidence="3">
    <location>
        <begin position="86"/>
        <end position="110"/>
    </location>
</feature>
<dbReference type="AlphaFoldDB" id="A0A318T3S2"/>
<dbReference type="EMBL" id="QJTF01000006">
    <property type="protein sequence ID" value="PYE88731.1"/>
    <property type="molecule type" value="Genomic_DNA"/>
</dbReference>
<evidence type="ECO:0000313" key="5">
    <source>
        <dbReference type="Proteomes" id="UP000247454"/>
    </source>
</evidence>
<evidence type="ECO:0000259" key="3">
    <source>
        <dbReference type="Pfam" id="PF19029"/>
    </source>
</evidence>
<organism evidence="4 5">
    <name type="scientific">Phyllobacterium leguminum</name>
    <dbReference type="NCBI Taxonomy" id="314237"/>
    <lineage>
        <taxon>Bacteria</taxon>
        <taxon>Pseudomonadati</taxon>
        <taxon>Pseudomonadota</taxon>
        <taxon>Alphaproteobacteria</taxon>
        <taxon>Hyphomicrobiales</taxon>
        <taxon>Phyllobacteriaceae</taxon>
        <taxon>Phyllobacterium</taxon>
    </lineage>
</organism>
<feature type="transmembrane region" description="Helical" evidence="2">
    <location>
        <begin position="91"/>
        <end position="108"/>
    </location>
</feature>
<dbReference type="InterPro" id="IPR043605">
    <property type="entry name" value="DUF883_C"/>
</dbReference>
<name>A0A318T3S2_9HYPH</name>
<dbReference type="RefSeq" id="WP_110750484.1">
    <property type="nucleotide sequence ID" value="NZ_QJTF01000006.1"/>
</dbReference>